<proteinExistence type="predicted"/>
<organism evidence="1">
    <name type="scientific">marine metagenome</name>
    <dbReference type="NCBI Taxonomy" id="408172"/>
    <lineage>
        <taxon>unclassified sequences</taxon>
        <taxon>metagenomes</taxon>
        <taxon>ecological metagenomes</taxon>
    </lineage>
</organism>
<sequence length="276" mass="30550">MAIPDGGLITETNRQYYAGAQGFVVTDIAGQSVFTFTFDTDLKLANYDPTSDDYGLNNFKLYTSADGFTYTEYITAYTLVGNTITLGAPLAQNMTIVCQLTSLTGGNYGDKDAYGTTVENNYGSYAYVTLNDVINNFIVAYVGAGKLIPSVKRTDLIFHAKRGLQEFSYDTLKSIKSQELTIPPSLGLALPQDYVNYVRLSWIDRLGVQHPIYPTNNLTDSPYEIPAQDNLGVPVQAGDDDNIQTPSITEERWAEANTNLINQQFNNDQFNQGLDW</sequence>
<dbReference type="AlphaFoldDB" id="A0A382RWT5"/>
<protein>
    <submittedName>
        <fullName evidence="1">Uncharacterized protein</fullName>
    </submittedName>
</protein>
<dbReference type="EMBL" id="UINC01124316">
    <property type="protein sequence ID" value="SVD01378.1"/>
    <property type="molecule type" value="Genomic_DNA"/>
</dbReference>
<reference evidence="1" key="1">
    <citation type="submission" date="2018-05" db="EMBL/GenBank/DDBJ databases">
        <authorList>
            <person name="Lanie J.A."/>
            <person name="Ng W.-L."/>
            <person name="Kazmierczak K.M."/>
            <person name="Andrzejewski T.M."/>
            <person name="Davidsen T.M."/>
            <person name="Wayne K.J."/>
            <person name="Tettelin H."/>
            <person name="Glass J.I."/>
            <person name="Rusch D."/>
            <person name="Podicherti R."/>
            <person name="Tsui H.-C.T."/>
            <person name="Winkler M.E."/>
        </authorList>
    </citation>
    <scope>NUCLEOTIDE SEQUENCE</scope>
</reference>
<evidence type="ECO:0000313" key="1">
    <source>
        <dbReference type="EMBL" id="SVD01378.1"/>
    </source>
</evidence>
<gene>
    <name evidence="1" type="ORF">METZ01_LOCUS354232</name>
</gene>
<feature type="non-terminal residue" evidence="1">
    <location>
        <position position="276"/>
    </location>
</feature>
<name>A0A382RWT5_9ZZZZ</name>
<accession>A0A382RWT5</accession>